<keyword evidence="2" id="KW-0547">Nucleotide-binding</keyword>
<keyword evidence="1" id="KW-0472">Membrane</keyword>
<dbReference type="InterPro" id="IPR015854">
    <property type="entry name" value="ABC_transpr_LolD-like"/>
</dbReference>
<dbReference type="InterPro" id="IPR003439">
    <property type="entry name" value="ABC_transporter-like_ATP-bd"/>
</dbReference>
<dbReference type="Pfam" id="PF00005">
    <property type="entry name" value="ABC_tran"/>
    <property type="match status" value="1"/>
</dbReference>
<dbReference type="AlphaFoldDB" id="A0A515ER85"/>
<feature type="domain" description="ABC transporter" evidence="5">
    <location>
        <begin position="2"/>
        <end position="240"/>
    </location>
</feature>
<dbReference type="InterPro" id="IPR003593">
    <property type="entry name" value="AAA+_ATPase"/>
</dbReference>
<gene>
    <name evidence="6" type="ORF">EXZ61_13785</name>
</gene>
<evidence type="ECO:0000256" key="4">
    <source>
        <dbReference type="SAM" id="MobiDB-lite"/>
    </source>
</evidence>
<evidence type="ECO:0000259" key="5">
    <source>
        <dbReference type="PROSITE" id="PS50893"/>
    </source>
</evidence>
<keyword evidence="3 6" id="KW-0067">ATP-binding</keyword>
<evidence type="ECO:0000313" key="6">
    <source>
        <dbReference type="EMBL" id="QDL55148.1"/>
    </source>
</evidence>
<reference evidence="7" key="1">
    <citation type="submission" date="2019-02" db="EMBL/GenBank/DDBJ databases">
        <title>Complete genome sequence of Rhodoferax sp. Gr-4.</title>
        <authorList>
            <person name="Jin L."/>
        </authorList>
    </citation>
    <scope>NUCLEOTIDE SEQUENCE [LARGE SCALE GENOMIC DNA]</scope>
    <source>
        <strain evidence="7">Gr-4</strain>
    </source>
</reference>
<dbReference type="GO" id="GO:0005886">
    <property type="term" value="C:plasma membrane"/>
    <property type="evidence" value="ECO:0007669"/>
    <property type="project" value="TreeGrafter"/>
</dbReference>
<dbReference type="Gene3D" id="3.40.50.300">
    <property type="entry name" value="P-loop containing nucleotide triphosphate hydrolases"/>
    <property type="match status" value="1"/>
</dbReference>
<proteinExistence type="predicted"/>
<keyword evidence="7" id="KW-1185">Reference proteome</keyword>
<protein>
    <submittedName>
        <fullName evidence="6">ATP-binding cassette domain-containing protein</fullName>
    </submittedName>
</protein>
<dbReference type="RefSeq" id="WP_142812308.1">
    <property type="nucleotide sequence ID" value="NZ_CP036282.1"/>
</dbReference>
<dbReference type="SMART" id="SM00382">
    <property type="entry name" value="AAA"/>
    <property type="match status" value="1"/>
</dbReference>
<keyword evidence="1" id="KW-1003">Cell membrane</keyword>
<reference evidence="7" key="2">
    <citation type="journal article" date="2020" name="Int. J. Syst. Evol. Microbiol.">
        <title>Genomic insights into a novel species Rhodoferax aquaticus sp. nov., isolated from freshwater.</title>
        <authorList>
            <person name="Li T."/>
            <person name="Zhuo Y."/>
            <person name="Jin C.Z."/>
            <person name="Wu X."/>
            <person name="Ko S.R."/>
            <person name="Jin F.J."/>
            <person name="Ahn C.Y."/>
            <person name="Oh H.M."/>
            <person name="Lee H.G."/>
            <person name="Jin L."/>
        </authorList>
    </citation>
    <scope>NUCLEOTIDE SEQUENCE [LARGE SCALE GENOMIC DNA]</scope>
    <source>
        <strain evidence="7">Gr-4</strain>
    </source>
</reference>
<organism evidence="6 7">
    <name type="scientific">Rhodoferax aquaticus</name>
    <dbReference type="NCBI Taxonomy" id="2527691"/>
    <lineage>
        <taxon>Bacteria</taxon>
        <taxon>Pseudomonadati</taxon>
        <taxon>Pseudomonadota</taxon>
        <taxon>Betaproteobacteria</taxon>
        <taxon>Burkholderiales</taxon>
        <taxon>Comamonadaceae</taxon>
        <taxon>Rhodoferax</taxon>
    </lineage>
</organism>
<name>A0A515ER85_9BURK</name>
<accession>A0A515ER85</accession>
<feature type="compositionally biased region" description="Low complexity" evidence="4">
    <location>
        <begin position="228"/>
        <end position="239"/>
    </location>
</feature>
<evidence type="ECO:0000256" key="1">
    <source>
        <dbReference type="ARBA" id="ARBA00022475"/>
    </source>
</evidence>
<evidence type="ECO:0000256" key="2">
    <source>
        <dbReference type="ARBA" id="ARBA00022741"/>
    </source>
</evidence>
<dbReference type="PANTHER" id="PTHR24220">
    <property type="entry name" value="IMPORT ATP-BINDING PROTEIN"/>
    <property type="match status" value="1"/>
</dbReference>
<dbReference type="PROSITE" id="PS50893">
    <property type="entry name" value="ABC_TRANSPORTER_2"/>
    <property type="match status" value="1"/>
</dbReference>
<evidence type="ECO:0000256" key="3">
    <source>
        <dbReference type="ARBA" id="ARBA00022840"/>
    </source>
</evidence>
<feature type="region of interest" description="Disordered" evidence="4">
    <location>
        <begin position="228"/>
        <end position="247"/>
    </location>
</feature>
<evidence type="ECO:0000313" key="7">
    <source>
        <dbReference type="Proteomes" id="UP000317365"/>
    </source>
</evidence>
<dbReference type="KEGG" id="rhg:EXZ61_13785"/>
<dbReference type="PROSITE" id="PS00211">
    <property type="entry name" value="ABC_TRANSPORTER_1"/>
    <property type="match status" value="1"/>
</dbReference>
<dbReference type="InterPro" id="IPR027417">
    <property type="entry name" value="P-loop_NTPase"/>
</dbReference>
<dbReference type="SUPFAM" id="SSF52540">
    <property type="entry name" value="P-loop containing nucleoside triphosphate hydrolases"/>
    <property type="match status" value="1"/>
</dbReference>
<dbReference type="Proteomes" id="UP000317365">
    <property type="component" value="Chromosome"/>
</dbReference>
<dbReference type="GO" id="GO:0005524">
    <property type="term" value="F:ATP binding"/>
    <property type="evidence" value="ECO:0007669"/>
    <property type="project" value="UniProtKB-KW"/>
</dbReference>
<dbReference type="GO" id="GO:0022857">
    <property type="term" value="F:transmembrane transporter activity"/>
    <property type="evidence" value="ECO:0007669"/>
    <property type="project" value="TreeGrafter"/>
</dbReference>
<dbReference type="EMBL" id="CP036282">
    <property type="protein sequence ID" value="QDL55148.1"/>
    <property type="molecule type" value="Genomic_DNA"/>
</dbReference>
<sequence>MIRTQGLTYAYPGGNALEFPDVDVAQGAVLLLSGPSGCGKSTWLALVAALVAPSSGSLVVAEQPLHALKNVAADAWRASAVGFLPQKLHLSAALTVYQNLALSFWAAGLAEDSARIHAALQALGVHGLAQRKPSQLSGGQAQRVALARAVLLQPRVLLADEPTASLDDEAAADAVALLLNTASQHHATLVIATHDARVATLIGAHSQGQIGLQCLSLLRKPLSNAEQSGQAGSALAASSTRGGEGTV</sequence>
<dbReference type="GO" id="GO:0016887">
    <property type="term" value="F:ATP hydrolysis activity"/>
    <property type="evidence" value="ECO:0007669"/>
    <property type="project" value="InterPro"/>
</dbReference>
<dbReference type="PANTHER" id="PTHR24220:SF659">
    <property type="entry name" value="TRANSPORTER, PUTATIVE-RELATED"/>
    <property type="match status" value="1"/>
</dbReference>
<dbReference type="InterPro" id="IPR017871">
    <property type="entry name" value="ABC_transporter-like_CS"/>
</dbReference>